<dbReference type="InterPro" id="IPR037165">
    <property type="entry name" value="AldOxase/xan_DH_Mopterin-bd_sf"/>
</dbReference>
<dbReference type="AlphaFoldDB" id="A0A6L7GMF1"/>
<dbReference type="Gene3D" id="3.90.1170.50">
    <property type="entry name" value="Aldehyde oxidase/xanthine dehydrogenase, a/b hammerhead"/>
    <property type="match status" value="1"/>
</dbReference>
<dbReference type="Pfam" id="PF20256">
    <property type="entry name" value="MoCoBD_2"/>
    <property type="match status" value="2"/>
</dbReference>
<dbReference type="PIRSF" id="PIRSF036389">
    <property type="entry name" value="IOR_B"/>
    <property type="match status" value="1"/>
</dbReference>
<reference evidence="3 4" key="1">
    <citation type="submission" date="2019-12" db="EMBL/GenBank/DDBJ databases">
        <title>Genomic-based taxomic classification of the family Erythrobacteraceae.</title>
        <authorList>
            <person name="Xu L."/>
        </authorList>
    </citation>
    <scope>NUCLEOTIDE SEQUENCE [LARGE SCALE GENOMIC DNA]</scope>
    <source>
        <strain evidence="3 4">KCTC 52259</strain>
    </source>
</reference>
<keyword evidence="4" id="KW-1185">Reference proteome</keyword>
<dbReference type="InterPro" id="IPR008274">
    <property type="entry name" value="AldOxase/xan_DH_MoCoBD1"/>
</dbReference>
<comment type="caution">
    <text evidence="3">The sequence shown here is derived from an EMBL/GenBank/DDBJ whole genome shotgun (WGS) entry which is preliminary data.</text>
</comment>
<sequence>MEISRRGVLVGAAVGGGLLAMWSFQPRTFSTPLTPGRDEYAFDAWLKIGTDGVVTVAVPQLEMGQGITTLLPQIIAMELGADWRQVAVEPAPVSGAYGNIPLAARWSALWMPSAPGLADEPDDFLARRFAQNHRFNAVADGTSLAAYEMPCRNAAAAARAMLAMAAADIWDIGWEECEAAGGFITHGSKRLNFARLVEEAVSFSPPDPPPLRPEAPVEEPIAGAADAPTAFPRLDMPSKVDGTYLFAGDVRLPGMVFASIRHGPVDQAQLSAFNKNAAAGINGLVGVVAGKRWLAAIATTWWVAERAVGAMNPRFDVAQPVRSEQIEKALDTALRTGTAQRLDTRGEGDRLMGKPGIALRYDIAPAIHASLETATATAHFADGKLELWIASQTPEAAREAAAKAIGISASDVILYPMPAGGSFDSRLEHGHAIEVALIAREIGRPVQLMWSRGQELLAGRPRMPAAALVTGRLRSGGNGELETMRVRIAAPPSAHEFGQRLFHNKTSWAAIRNSAGKADPLALEGAMPAYAIPNVAVDHVPVSLPLPTGRMRGNGHGITAFITESFIDEMAWRQGREPLSYRMEMLGSDIKLAQCLQRASRIAGWDGGKDQSGQGLACHRMGEGEYAGRIACIATARRDGGGARVSKLSVAVDIGRIINLDIARQQIEGGLVFGMAMALGASMHYLDGVPTLKRLSQLGLPLLADCPEIEVDFISSDSQPFDPGELGAIIAAPAIANALYSATGQRIRRLPLYPEGL</sequence>
<dbReference type="SMART" id="SM01008">
    <property type="entry name" value="Ald_Xan_dh_C"/>
    <property type="match status" value="1"/>
</dbReference>
<organism evidence="3 4">
    <name type="scientific">Allopontixanthobacter confluentis</name>
    <dbReference type="NCBI Taxonomy" id="1849021"/>
    <lineage>
        <taxon>Bacteria</taxon>
        <taxon>Pseudomonadati</taxon>
        <taxon>Pseudomonadota</taxon>
        <taxon>Alphaproteobacteria</taxon>
        <taxon>Sphingomonadales</taxon>
        <taxon>Erythrobacteraceae</taxon>
        <taxon>Allopontixanthobacter</taxon>
    </lineage>
</organism>
<dbReference type="PANTHER" id="PTHR47495:SF2">
    <property type="entry name" value="ALDEHYDE DEHYDROGENASE"/>
    <property type="match status" value="1"/>
</dbReference>
<dbReference type="InterPro" id="IPR012368">
    <property type="entry name" value="OxRdtase_Mopterin-bd_su_IorB"/>
</dbReference>
<dbReference type="OrthoDB" id="9767994at2"/>
<accession>A0A6L7GMF1</accession>
<evidence type="ECO:0000313" key="4">
    <source>
        <dbReference type="Proteomes" id="UP000473531"/>
    </source>
</evidence>
<proteinExistence type="predicted"/>
<evidence type="ECO:0000259" key="2">
    <source>
        <dbReference type="SMART" id="SM01008"/>
    </source>
</evidence>
<feature type="transmembrane region" description="Helical" evidence="1">
    <location>
        <begin position="7"/>
        <end position="24"/>
    </location>
</feature>
<evidence type="ECO:0000256" key="1">
    <source>
        <dbReference type="SAM" id="Phobius"/>
    </source>
</evidence>
<dbReference type="PANTHER" id="PTHR47495">
    <property type="entry name" value="ALDEHYDE DEHYDROGENASE"/>
    <property type="match status" value="1"/>
</dbReference>
<dbReference type="RefSeq" id="WP_160602276.1">
    <property type="nucleotide sequence ID" value="NZ_WTYU01000002.1"/>
</dbReference>
<dbReference type="InterPro" id="IPR006311">
    <property type="entry name" value="TAT_signal"/>
</dbReference>
<name>A0A6L7GMF1_9SPHN</name>
<dbReference type="InterPro" id="IPR036856">
    <property type="entry name" value="Ald_Oxase/Xan_DH_a/b_sf"/>
</dbReference>
<dbReference type="InterPro" id="IPR000674">
    <property type="entry name" value="Ald_Oxase/Xan_DH_a/b"/>
</dbReference>
<feature type="domain" description="Aldehyde oxidase/xanthine dehydrogenase a/b hammerhead" evidence="2">
    <location>
        <begin position="241"/>
        <end position="319"/>
    </location>
</feature>
<dbReference type="Pfam" id="PF02738">
    <property type="entry name" value="MoCoBD_1"/>
    <property type="match status" value="1"/>
</dbReference>
<dbReference type="SUPFAM" id="SSF54665">
    <property type="entry name" value="CO dehydrogenase molybdoprotein N-domain-like"/>
    <property type="match status" value="1"/>
</dbReference>
<evidence type="ECO:0000313" key="3">
    <source>
        <dbReference type="EMBL" id="MXP15801.1"/>
    </source>
</evidence>
<dbReference type="InterPro" id="IPR046867">
    <property type="entry name" value="AldOxase/xan_DH_MoCoBD2"/>
</dbReference>
<keyword evidence="1" id="KW-0812">Transmembrane</keyword>
<dbReference type="Gene3D" id="3.30.365.10">
    <property type="entry name" value="Aldehyde oxidase/xanthine dehydrogenase, molybdopterin binding domain"/>
    <property type="match status" value="3"/>
</dbReference>
<dbReference type="InterPro" id="IPR052516">
    <property type="entry name" value="N-heterocyclic_Hydroxylase"/>
</dbReference>
<dbReference type="SUPFAM" id="SSF56003">
    <property type="entry name" value="Molybdenum cofactor-binding domain"/>
    <property type="match status" value="2"/>
</dbReference>
<keyword evidence="1" id="KW-1133">Transmembrane helix</keyword>
<dbReference type="Proteomes" id="UP000473531">
    <property type="component" value="Unassembled WGS sequence"/>
</dbReference>
<protein>
    <submittedName>
        <fullName evidence="3">Molybdopterin-dependent oxidoreductase</fullName>
    </submittedName>
</protein>
<dbReference type="EMBL" id="WTYU01000002">
    <property type="protein sequence ID" value="MXP15801.1"/>
    <property type="molecule type" value="Genomic_DNA"/>
</dbReference>
<dbReference type="GO" id="GO:0016491">
    <property type="term" value="F:oxidoreductase activity"/>
    <property type="evidence" value="ECO:0007669"/>
    <property type="project" value="InterPro"/>
</dbReference>
<dbReference type="PROSITE" id="PS51318">
    <property type="entry name" value="TAT"/>
    <property type="match status" value="1"/>
</dbReference>
<gene>
    <name evidence="3" type="ORF">GRI44_13685</name>
</gene>
<keyword evidence="1" id="KW-0472">Membrane</keyword>